<dbReference type="EMBL" id="VFES01000013">
    <property type="protein sequence ID" value="TWR64098.1"/>
    <property type="molecule type" value="Genomic_DNA"/>
</dbReference>
<evidence type="ECO:0000313" key="2">
    <source>
        <dbReference type="Proteomes" id="UP000317267"/>
    </source>
</evidence>
<reference evidence="1 2" key="1">
    <citation type="submission" date="2019-06" db="EMBL/GenBank/DDBJ databases">
        <title>Pseudomonas bimorpha sp. nov. isolated from bovine raw milk and skim milk concentrate.</title>
        <authorList>
            <person name="Hofmann K."/>
            <person name="Huptas C."/>
            <person name="Doll E."/>
            <person name="Scherer S."/>
            <person name="Wenning M."/>
        </authorList>
    </citation>
    <scope>NUCLEOTIDE SEQUENCE [LARGE SCALE GENOMIC DNA]</scope>
    <source>
        <strain evidence="1 2">DSM 17515</strain>
    </source>
</reference>
<comment type="caution">
    <text evidence="1">The sequence shown here is derived from an EMBL/GenBank/DDBJ whole genome shotgun (WGS) entry which is preliminary data.</text>
</comment>
<dbReference type="OrthoDB" id="9083851at2"/>
<name>A0A5C5PFE1_9PSED</name>
<dbReference type="GO" id="GO:0047869">
    <property type="term" value="F:dimethylpropiothetin dethiomethylase activity"/>
    <property type="evidence" value="ECO:0007669"/>
    <property type="project" value="InterPro"/>
</dbReference>
<dbReference type="InterPro" id="IPR011051">
    <property type="entry name" value="RmlC_Cupin_sf"/>
</dbReference>
<accession>A0A5C5PFE1</accession>
<dbReference type="Proteomes" id="UP000317267">
    <property type="component" value="Unassembled WGS sequence"/>
</dbReference>
<evidence type="ECO:0000313" key="1">
    <source>
        <dbReference type="EMBL" id="TWR64098.1"/>
    </source>
</evidence>
<dbReference type="InterPro" id="IPR014710">
    <property type="entry name" value="RmlC-like_jellyroll"/>
</dbReference>
<dbReference type="InterPro" id="IPR031723">
    <property type="entry name" value="DMSP_lyase"/>
</dbReference>
<organism evidence="1 2">
    <name type="scientific">Pseudomonas grimontii</name>
    <dbReference type="NCBI Taxonomy" id="129847"/>
    <lineage>
        <taxon>Bacteria</taxon>
        <taxon>Pseudomonadati</taxon>
        <taxon>Pseudomonadota</taxon>
        <taxon>Gammaproteobacteria</taxon>
        <taxon>Pseudomonadales</taxon>
        <taxon>Pseudomonadaceae</taxon>
        <taxon>Pseudomonas</taxon>
    </lineage>
</organism>
<gene>
    <name evidence="1" type="ORF">FIV39_19885</name>
</gene>
<proteinExistence type="predicted"/>
<protein>
    <submittedName>
        <fullName evidence="1">Transcriptional regulator</fullName>
    </submittedName>
</protein>
<dbReference type="AlphaFoldDB" id="A0A5C5PFE1"/>
<dbReference type="SUPFAM" id="SSF51182">
    <property type="entry name" value="RmlC-like cupins"/>
    <property type="match status" value="1"/>
</dbReference>
<sequence>MGSKTMINSIENLSLDQVFISNGQLLQRSLHGALSNVVSDAVPDSIQTRSTSITTAQWTIKKPSETPRTLPESLEAYLPQALNVAPRTNEYLVAVLDALSTLLPHVTWINRQAQPGQDDRFVERHRHGLITGPGGLFECSNLTLGLALMAPDTTYPFHHHPPAEFYLVLSPGQWYREDVGWWSPGAGGAVFNPPSCIHAMKSTDAPLFALWGLMH</sequence>
<dbReference type="Gene3D" id="2.60.120.10">
    <property type="entry name" value="Jelly Rolls"/>
    <property type="match status" value="1"/>
</dbReference>
<dbReference type="Pfam" id="PF16867">
    <property type="entry name" value="DMSP_lyase"/>
    <property type="match status" value="1"/>
</dbReference>